<comment type="caution">
    <text evidence="6">The sequence shown here is derived from an EMBL/GenBank/DDBJ whole genome shotgun (WGS) entry which is preliminary data.</text>
</comment>
<gene>
    <name evidence="6" type="ORF">CBYS24578_00009434</name>
</gene>
<evidence type="ECO:0000313" key="7">
    <source>
        <dbReference type="Proteomes" id="UP000754883"/>
    </source>
</evidence>
<dbReference type="GO" id="GO:0032008">
    <property type="term" value="P:positive regulation of TOR signaling"/>
    <property type="evidence" value="ECO:0007669"/>
    <property type="project" value="InterPro"/>
</dbReference>
<keyword evidence="5" id="KW-0449">Lipoprotein</keyword>
<keyword evidence="4" id="KW-0564">Palmitate</keyword>
<keyword evidence="7" id="KW-1185">Reference proteome</keyword>
<dbReference type="Proteomes" id="UP000754883">
    <property type="component" value="Unassembled WGS sequence"/>
</dbReference>
<dbReference type="GO" id="GO:0016197">
    <property type="term" value="P:endosomal transport"/>
    <property type="evidence" value="ECO:0007669"/>
    <property type="project" value="InterPro"/>
</dbReference>
<name>A0A9N9XZY6_9HYPO</name>
<comment type="subcellular location">
    <subcellularLocation>
        <location evidence="1">Endomembrane system</location>
    </subcellularLocation>
</comment>
<reference evidence="7" key="1">
    <citation type="submission" date="2019-06" db="EMBL/GenBank/DDBJ databases">
        <authorList>
            <person name="Broberg M."/>
        </authorList>
    </citation>
    <scope>NUCLEOTIDE SEQUENCE [LARGE SCALE GENOMIC DNA]</scope>
</reference>
<keyword evidence="3" id="KW-0472">Membrane</keyword>
<dbReference type="GO" id="GO:0045121">
    <property type="term" value="C:membrane raft"/>
    <property type="evidence" value="ECO:0007669"/>
    <property type="project" value="InterPro"/>
</dbReference>
<dbReference type="InterPro" id="IPR028209">
    <property type="entry name" value="LAMTOR1/MEH1"/>
</dbReference>
<dbReference type="AlphaFoldDB" id="A0A9N9XZY6"/>
<dbReference type="SMART" id="SM01262">
    <property type="entry name" value="LAMTOR"/>
    <property type="match status" value="1"/>
</dbReference>
<proteinExistence type="predicted"/>
<dbReference type="OrthoDB" id="5299893at2759"/>
<organism evidence="6 7">
    <name type="scientific">Clonostachys byssicola</name>
    <dbReference type="NCBI Taxonomy" id="160290"/>
    <lineage>
        <taxon>Eukaryota</taxon>
        <taxon>Fungi</taxon>
        <taxon>Dikarya</taxon>
        <taxon>Ascomycota</taxon>
        <taxon>Pezizomycotina</taxon>
        <taxon>Sordariomycetes</taxon>
        <taxon>Hypocreomycetidae</taxon>
        <taxon>Hypocreales</taxon>
        <taxon>Bionectriaceae</taxon>
        <taxon>Clonostachys</taxon>
    </lineage>
</organism>
<dbReference type="GO" id="GO:0071230">
    <property type="term" value="P:cellular response to amino acid stimulus"/>
    <property type="evidence" value="ECO:0007669"/>
    <property type="project" value="InterPro"/>
</dbReference>
<dbReference type="GO" id="GO:0001919">
    <property type="term" value="P:regulation of receptor recycling"/>
    <property type="evidence" value="ECO:0007669"/>
    <property type="project" value="InterPro"/>
</dbReference>
<dbReference type="EMBL" id="CABFNO020001328">
    <property type="protein sequence ID" value="CAG9981869.1"/>
    <property type="molecule type" value="Genomic_DNA"/>
</dbReference>
<evidence type="ECO:0000256" key="3">
    <source>
        <dbReference type="ARBA" id="ARBA00023136"/>
    </source>
</evidence>
<dbReference type="GO" id="GO:0031902">
    <property type="term" value="C:late endosome membrane"/>
    <property type="evidence" value="ECO:0007669"/>
    <property type="project" value="InterPro"/>
</dbReference>
<dbReference type="GO" id="GO:0043410">
    <property type="term" value="P:positive regulation of MAPK cascade"/>
    <property type="evidence" value="ECO:0007669"/>
    <property type="project" value="InterPro"/>
</dbReference>
<sequence>MGACHSCLGRRERDGLREDEETALIYEEEHGVNYGSFGEHDSNEVQRENEAIQSVVAKTSKYEFSSTRASGSVMLTSCFCCSNMVDVFEITPHLGASNGPSAHFAYTGQGARLARYQRLVSKLNTQEATPPAEVKVDWLLDDDAADPDRNHPESLTTVEGDEGALVGTFADAAAAASTTSKTIK</sequence>
<reference evidence="6 7" key="2">
    <citation type="submission" date="2021-10" db="EMBL/GenBank/DDBJ databases">
        <authorList>
            <person name="Piombo E."/>
        </authorList>
    </citation>
    <scope>NUCLEOTIDE SEQUENCE [LARGE SCALE GENOMIC DNA]</scope>
</reference>
<accession>A0A9N9XZY6</accession>
<keyword evidence="2" id="KW-0519">Myristate</keyword>
<dbReference type="GO" id="GO:0071986">
    <property type="term" value="C:Ragulator complex"/>
    <property type="evidence" value="ECO:0007669"/>
    <property type="project" value="InterPro"/>
</dbReference>
<evidence type="ECO:0000313" key="6">
    <source>
        <dbReference type="EMBL" id="CAG9981869.1"/>
    </source>
</evidence>
<evidence type="ECO:0000256" key="4">
    <source>
        <dbReference type="ARBA" id="ARBA00023139"/>
    </source>
</evidence>
<evidence type="ECO:0000256" key="5">
    <source>
        <dbReference type="ARBA" id="ARBA00023288"/>
    </source>
</evidence>
<evidence type="ECO:0000256" key="1">
    <source>
        <dbReference type="ARBA" id="ARBA00004308"/>
    </source>
</evidence>
<evidence type="ECO:0000256" key="2">
    <source>
        <dbReference type="ARBA" id="ARBA00022707"/>
    </source>
</evidence>
<protein>
    <submittedName>
        <fullName evidence="6">Uncharacterized protein</fullName>
    </submittedName>
</protein>